<proteinExistence type="predicted"/>
<evidence type="ECO:0000313" key="2">
    <source>
        <dbReference type="EMBL" id="KKN14595.1"/>
    </source>
</evidence>
<dbReference type="EMBL" id="LAZR01003801">
    <property type="protein sequence ID" value="KKN14595.1"/>
    <property type="molecule type" value="Genomic_DNA"/>
</dbReference>
<accession>A0A0F9N4U3</accession>
<feature type="region of interest" description="Disordered" evidence="1">
    <location>
        <begin position="46"/>
        <end position="80"/>
    </location>
</feature>
<organism evidence="2">
    <name type="scientific">marine sediment metagenome</name>
    <dbReference type="NCBI Taxonomy" id="412755"/>
    <lineage>
        <taxon>unclassified sequences</taxon>
        <taxon>metagenomes</taxon>
        <taxon>ecological metagenomes</taxon>
    </lineage>
</organism>
<reference evidence="2" key="1">
    <citation type="journal article" date="2015" name="Nature">
        <title>Complex archaea that bridge the gap between prokaryotes and eukaryotes.</title>
        <authorList>
            <person name="Spang A."/>
            <person name="Saw J.H."/>
            <person name="Jorgensen S.L."/>
            <person name="Zaremba-Niedzwiedzka K."/>
            <person name="Martijn J."/>
            <person name="Lind A.E."/>
            <person name="van Eijk R."/>
            <person name="Schleper C."/>
            <person name="Guy L."/>
            <person name="Ettema T.J."/>
        </authorList>
    </citation>
    <scope>NUCLEOTIDE SEQUENCE</scope>
</reference>
<name>A0A0F9N4U3_9ZZZZ</name>
<comment type="caution">
    <text evidence="2">The sequence shown here is derived from an EMBL/GenBank/DDBJ whole genome shotgun (WGS) entry which is preliminary data.</text>
</comment>
<sequence>MEHTITRTIPEGEFCDENFEEPCPFLCGELHNLCFVCGDDLDEERDQIEGKGGHHNRVIKHEKCPARGNDGVPVLESGDV</sequence>
<protein>
    <submittedName>
        <fullName evidence="2">Uncharacterized protein</fullName>
    </submittedName>
</protein>
<gene>
    <name evidence="2" type="ORF">LCGC14_0994560</name>
</gene>
<dbReference type="AlphaFoldDB" id="A0A0F9N4U3"/>
<evidence type="ECO:0000256" key="1">
    <source>
        <dbReference type="SAM" id="MobiDB-lite"/>
    </source>
</evidence>